<dbReference type="EMBL" id="VNHU01000015">
    <property type="protein sequence ID" value="TYP69967.1"/>
    <property type="molecule type" value="Genomic_DNA"/>
</dbReference>
<accession>A0A5S5BSI9</accession>
<proteinExistence type="predicted"/>
<name>A0A5S5BSI9_9FLAO</name>
<dbReference type="AlphaFoldDB" id="A0A5S5BSI9"/>
<protein>
    <submittedName>
        <fullName evidence="1">Uncharacterized protein DUF3891</fullName>
    </submittedName>
</protein>
<sequence length="246" mass="28886">MIVNKINTGWEVIYQYTHGLLAGKIAQQLAHKYRPPHWVETLTAIIEHDDNQLDFEEKTYLDEVGAPLDFALDQPSHNELYERAIRVLNLASFKSGWITLLVSMHVNFLYQSKASENDKLSKLLDQQKKLRNVLRKRYDITKEDATTYYNFLLFCDRCSLILCQNEVPALSRSIEINKTIDNKQYFIKRIDDTFYTITPWCFEQNEFVLSAETRIVNQLQFKSNHALHKALTTAQVHLNQWSLKRT</sequence>
<gene>
    <name evidence="1" type="ORF">BD809_11532</name>
</gene>
<dbReference type="OrthoDB" id="872894at2"/>
<evidence type="ECO:0000313" key="2">
    <source>
        <dbReference type="Proteomes" id="UP000324376"/>
    </source>
</evidence>
<reference evidence="1 2" key="1">
    <citation type="submission" date="2019-07" db="EMBL/GenBank/DDBJ databases">
        <title>Genomic Encyclopedia of Archaeal and Bacterial Type Strains, Phase II (KMG-II): from individual species to whole genera.</title>
        <authorList>
            <person name="Goeker M."/>
        </authorList>
    </citation>
    <scope>NUCLEOTIDE SEQUENCE [LARGE SCALE GENOMIC DNA]</scope>
    <source>
        <strain evidence="1 2">DSM 17527</strain>
    </source>
</reference>
<evidence type="ECO:0000313" key="1">
    <source>
        <dbReference type="EMBL" id="TYP69967.1"/>
    </source>
</evidence>
<organism evidence="1 2">
    <name type="scientific">Aquimarina intermedia</name>
    <dbReference type="NCBI Taxonomy" id="350814"/>
    <lineage>
        <taxon>Bacteria</taxon>
        <taxon>Pseudomonadati</taxon>
        <taxon>Bacteroidota</taxon>
        <taxon>Flavobacteriia</taxon>
        <taxon>Flavobacteriales</taxon>
        <taxon>Flavobacteriaceae</taxon>
        <taxon>Aquimarina</taxon>
    </lineage>
</organism>
<dbReference type="Proteomes" id="UP000324376">
    <property type="component" value="Unassembled WGS sequence"/>
</dbReference>
<keyword evidence="2" id="KW-1185">Reference proteome</keyword>
<comment type="caution">
    <text evidence="1">The sequence shown here is derived from an EMBL/GenBank/DDBJ whole genome shotgun (WGS) entry which is preliminary data.</text>
</comment>
<dbReference type="Pfam" id="PF13030">
    <property type="entry name" value="DUF3891"/>
    <property type="match status" value="1"/>
</dbReference>
<dbReference type="RefSeq" id="WP_148783841.1">
    <property type="nucleotide sequence ID" value="NZ_VNHU01000015.1"/>
</dbReference>
<dbReference type="InterPro" id="IPR024992">
    <property type="entry name" value="DUF3891"/>
</dbReference>